<proteinExistence type="predicted"/>
<dbReference type="KEGG" id="tva:4760866"/>
<evidence type="ECO:0000313" key="4">
    <source>
        <dbReference type="Proteomes" id="UP000001542"/>
    </source>
</evidence>
<dbReference type="STRING" id="5722.A2EWC0"/>
<dbReference type="InterPro" id="IPR045052">
    <property type="entry name" value="Copine"/>
</dbReference>
<dbReference type="RefSeq" id="XP_001315247.1">
    <property type="nucleotide sequence ID" value="XM_001315212.1"/>
</dbReference>
<keyword evidence="4" id="KW-1185">Reference proteome</keyword>
<dbReference type="EMBL" id="DS113517">
    <property type="protein sequence ID" value="EAY03024.1"/>
    <property type="molecule type" value="Genomic_DNA"/>
</dbReference>
<dbReference type="VEuPathDB" id="TrichDB:TVAGG3_0353210"/>
<dbReference type="eggNOG" id="KOG1327">
    <property type="taxonomic scope" value="Eukaryota"/>
</dbReference>
<accession>A2EWC0</accession>
<evidence type="ECO:0000313" key="3">
    <source>
        <dbReference type="EMBL" id="EAY03024.1"/>
    </source>
</evidence>
<dbReference type="InParanoid" id="A2EWC0"/>
<dbReference type="GO" id="GO:0005886">
    <property type="term" value="C:plasma membrane"/>
    <property type="evidence" value="ECO:0000318"/>
    <property type="project" value="GO_Central"/>
</dbReference>
<feature type="compositionally biased region" description="Low complexity" evidence="1">
    <location>
        <begin position="7"/>
        <end position="19"/>
    </location>
</feature>
<evidence type="ECO:0000259" key="2">
    <source>
        <dbReference type="Pfam" id="PF07002"/>
    </source>
</evidence>
<dbReference type="VEuPathDB" id="TrichDB:TVAG_143230"/>
<feature type="region of interest" description="Disordered" evidence="1">
    <location>
        <begin position="1"/>
        <end position="30"/>
    </location>
</feature>
<name>A2EWC0_TRIV3</name>
<reference evidence="3" key="1">
    <citation type="submission" date="2006-10" db="EMBL/GenBank/DDBJ databases">
        <authorList>
            <person name="Amadeo P."/>
            <person name="Zhao Q."/>
            <person name="Wortman J."/>
            <person name="Fraser-Liggett C."/>
            <person name="Carlton J."/>
        </authorList>
    </citation>
    <scope>NUCLEOTIDE SEQUENCE</scope>
    <source>
        <strain evidence="3">G3</strain>
    </source>
</reference>
<evidence type="ECO:0000256" key="1">
    <source>
        <dbReference type="SAM" id="MobiDB-lite"/>
    </source>
</evidence>
<dbReference type="SUPFAM" id="SSF53300">
    <property type="entry name" value="vWA-like"/>
    <property type="match status" value="1"/>
</dbReference>
<feature type="domain" description="Copine C-terminal" evidence="2">
    <location>
        <begin position="30"/>
        <end position="238"/>
    </location>
</feature>
<sequence>MYKLWLPTSSKSKSSPSTPTERKEATQPNSLHFINPGSMNQYEQCICSIGEIVCPYDSDQQFAVYGFGGAINGKVDHCFPLTFSAEHPYVPGMMGILDVYRNALRSVQLYGPTYFAPMIQNAAYVARQAFNQSRTYTILMILTDGAINDFRETANAIVAASDAPLSIIIVGVGNADFSAMDDLDGDDGKGLRNSMGQPCRRDIVQFVPFRKYLGAHAGSLPAEVLAEVPKQVVSFCESINYIPCKLM</sequence>
<dbReference type="Proteomes" id="UP000001542">
    <property type="component" value="Unassembled WGS sequence"/>
</dbReference>
<dbReference type="SMR" id="A2EWC0"/>
<dbReference type="OMA" id="QMSRHSK"/>
<dbReference type="InterPro" id="IPR036465">
    <property type="entry name" value="vWFA_dom_sf"/>
</dbReference>
<gene>
    <name evidence="3" type="ORF">TVAG_143230</name>
</gene>
<dbReference type="GO" id="GO:0071277">
    <property type="term" value="P:cellular response to calcium ion"/>
    <property type="evidence" value="ECO:0000318"/>
    <property type="project" value="GO_Central"/>
</dbReference>
<protein>
    <recommendedName>
        <fullName evidence="2">Copine C-terminal domain-containing protein</fullName>
    </recommendedName>
</protein>
<dbReference type="AlphaFoldDB" id="A2EWC0"/>
<dbReference type="Pfam" id="PF07002">
    <property type="entry name" value="Copine"/>
    <property type="match status" value="1"/>
</dbReference>
<dbReference type="OrthoDB" id="5855668at2759"/>
<reference evidence="3" key="2">
    <citation type="journal article" date="2007" name="Science">
        <title>Draft genome sequence of the sexually transmitted pathogen Trichomonas vaginalis.</title>
        <authorList>
            <person name="Carlton J.M."/>
            <person name="Hirt R.P."/>
            <person name="Silva J.C."/>
            <person name="Delcher A.L."/>
            <person name="Schatz M."/>
            <person name="Zhao Q."/>
            <person name="Wortman J.R."/>
            <person name="Bidwell S.L."/>
            <person name="Alsmark U.C.M."/>
            <person name="Besteiro S."/>
            <person name="Sicheritz-Ponten T."/>
            <person name="Noel C.J."/>
            <person name="Dacks J.B."/>
            <person name="Foster P.G."/>
            <person name="Simillion C."/>
            <person name="Van de Peer Y."/>
            <person name="Miranda-Saavedra D."/>
            <person name="Barton G.J."/>
            <person name="Westrop G.D."/>
            <person name="Mueller S."/>
            <person name="Dessi D."/>
            <person name="Fiori P.L."/>
            <person name="Ren Q."/>
            <person name="Paulsen I."/>
            <person name="Zhang H."/>
            <person name="Bastida-Corcuera F.D."/>
            <person name="Simoes-Barbosa A."/>
            <person name="Brown M.T."/>
            <person name="Hayes R.D."/>
            <person name="Mukherjee M."/>
            <person name="Okumura C.Y."/>
            <person name="Schneider R."/>
            <person name="Smith A.J."/>
            <person name="Vanacova S."/>
            <person name="Villalvazo M."/>
            <person name="Haas B.J."/>
            <person name="Pertea M."/>
            <person name="Feldblyum T.V."/>
            <person name="Utterback T.R."/>
            <person name="Shu C.L."/>
            <person name="Osoegawa K."/>
            <person name="de Jong P.J."/>
            <person name="Hrdy I."/>
            <person name="Horvathova L."/>
            <person name="Zubacova Z."/>
            <person name="Dolezal P."/>
            <person name="Malik S.B."/>
            <person name="Logsdon J.M. Jr."/>
            <person name="Henze K."/>
            <person name="Gupta A."/>
            <person name="Wang C.C."/>
            <person name="Dunne R.L."/>
            <person name="Upcroft J.A."/>
            <person name="Upcroft P."/>
            <person name="White O."/>
            <person name="Salzberg S.L."/>
            <person name="Tang P."/>
            <person name="Chiu C.-H."/>
            <person name="Lee Y.-S."/>
            <person name="Embley T.M."/>
            <person name="Coombs G.H."/>
            <person name="Mottram J.C."/>
            <person name="Tachezy J."/>
            <person name="Fraser-Liggett C.M."/>
            <person name="Johnson P.J."/>
        </authorList>
    </citation>
    <scope>NUCLEOTIDE SEQUENCE [LARGE SCALE GENOMIC DNA]</scope>
    <source>
        <strain evidence="3">G3</strain>
    </source>
</reference>
<dbReference type="PANTHER" id="PTHR10857">
    <property type="entry name" value="COPINE"/>
    <property type="match status" value="1"/>
</dbReference>
<dbReference type="InterPro" id="IPR010734">
    <property type="entry name" value="Copine_C"/>
</dbReference>
<dbReference type="PANTHER" id="PTHR10857:SF106">
    <property type="entry name" value="C2 DOMAIN-CONTAINING PROTEIN"/>
    <property type="match status" value="1"/>
</dbReference>
<dbReference type="GO" id="GO:0005544">
    <property type="term" value="F:calcium-dependent phospholipid binding"/>
    <property type="evidence" value="ECO:0000318"/>
    <property type="project" value="GO_Central"/>
</dbReference>
<organism evidence="3 4">
    <name type="scientific">Trichomonas vaginalis (strain ATCC PRA-98 / G3)</name>
    <dbReference type="NCBI Taxonomy" id="412133"/>
    <lineage>
        <taxon>Eukaryota</taxon>
        <taxon>Metamonada</taxon>
        <taxon>Parabasalia</taxon>
        <taxon>Trichomonadida</taxon>
        <taxon>Trichomonadidae</taxon>
        <taxon>Trichomonas</taxon>
    </lineage>
</organism>
<dbReference type="Gene3D" id="3.40.50.410">
    <property type="entry name" value="von Willebrand factor, type A domain"/>
    <property type="match status" value="1"/>
</dbReference>